<evidence type="ECO:0000256" key="1">
    <source>
        <dbReference type="SAM" id="MobiDB-lite"/>
    </source>
</evidence>
<sequence>MSNTHPKDRFDEIPATEGRVGAHRRPPLPHARAIAFAWAALATGVIVLLGFIGLLVIDNRVQFNDVFTAPTGLAETSATPTTVPTVDASLTVAVLNGTATAGLAASAGQVLTTAGWNVPTVTNASTEDETTTTIYYADPALEGAALGLAGSLGTGTLVQTQDFVETANLVVVLGADFTAG</sequence>
<evidence type="ECO:0000259" key="3">
    <source>
        <dbReference type="Pfam" id="PF13399"/>
    </source>
</evidence>
<feature type="region of interest" description="Disordered" evidence="1">
    <location>
        <begin position="1"/>
        <end position="24"/>
    </location>
</feature>
<dbReference type="AlphaFoldDB" id="A0A1X7N3N2"/>
<dbReference type="InterPro" id="IPR027381">
    <property type="entry name" value="LytR/CpsA/Psr_C"/>
</dbReference>
<organism evidence="4 5">
    <name type="scientific">Rathayibacter oskolensis</name>
    <dbReference type="NCBI Taxonomy" id="1891671"/>
    <lineage>
        <taxon>Bacteria</taxon>
        <taxon>Bacillati</taxon>
        <taxon>Actinomycetota</taxon>
        <taxon>Actinomycetes</taxon>
        <taxon>Micrococcales</taxon>
        <taxon>Microbacteriaceae</taxon>
        <taxon>Rathayibacter</taxon>
    </lineage>
</organism>
<keyword evidence="2" id="KW-0812">Transmembrane</keyword>
<dbReference type="Gene3D" id="3.30.70.2390">
    <property type="match status" value="1"/>
</dbReference>
<dbReference type="Proteomes" id="UP000193711">
    <property type="component" value="Unassembled WGS sequence"/>
</dbReference>
<name>A0A1X7N3N2_9MICO</name>
<dbReference type="OrthoDB" id="5125199at2"/>
<proteinExistence type="predicted"/>
<dbReference type="Pfam" id="PF13399">
    <property type="entry name" value="LytR_C"/>
    <property type="match status" value="1"/>
</dbReference>
<evidence type="ECO:0000256" key="2">
    <source>
        <dbReference type="SAM" id="Phobius"/>
    </source>
</evidence>
<evidence type="ECO:0000313" key="5">
    <source>
        <dbReference type="Proteomes" id="UP000193711"/>
    </source>
</evidence>
<dbReference type="EMBL" id="FXBM01000001">
    <property type="protein sequence ID" value="SMH31962.1"/>
    <property type="molecule type" value="Genomic_DNA"/>
</dbReference>
<feature type="compositionally biased region" description="Basic and acidic residues" evidence="1">
    <location>
        <begin position="1"/>
        <end position="12"/>
    </location>
</feature>
<dbReference type="STRING" id="1891671.SAMN06295885_0671"/>
<keyword evidence="2" id="KW-0472">Membrane</keyword>
<protein>
    <submittedName>
        <fullName evidence="4">LytR cell envelope-related transcriptional attenuator</fullName>
    </submittedName>
</protein>
<feature type="transmembrane region" description="Helical" evidence="2">
    <location>
        <begin position="33"/>
        <end position="57"/>
    </location>
</feature>
<keyword evidence="2" id="KW-1133">Transmembrane helix</keyword>
<dbReference type="RefSeq" id="WP_085475159.1">
    <property type="nucleotide sequence ID" value="NZ_FXBM01000001.1"/>
</dbReference>
<reference evidence="5" key="1">
    <citation type="submission" date="2017-04" db="EMBL/GenBank/DDBJ databases">
        <authorList>
            <person name="Varghese N."/>
            <person name="Submissions S."/>
        </authorList>
    </citation>
    <scope>NUCLEOTIDE SEQUENCE [LARGE SCALE GENOMIC DNA]</scope>
    <source>
        <strain evidence="5">VKM Ac-2121</strain>
    </source>
</reference>
<gene>
    <name evidence="4" type="ORF">SAMN06295885_0671</name>
</gene>
<accession>A0A1X7N3N2</accession>
<evidence type="ECO:0000313" key="4">
    <source>
        <dbReference type="EMBL" id="SMH31962.1"/>
    </source>
</evidence>
<keyword evidence="5" id="KW-1185">Reference proteome</keyword>
<feature type="domain" description="LytR/CpsA/Psr regulator C-terminal" evidence="3">
    <location>
        <begin position="90"/>
        <end position="177"/>
    </location>
</feature>